<name>A0A9X1BA38_9GAMM</name>
<dbReference type="EMBL" id="NRSD01000014">
    <property type="protein sequence ID" value="MBK1645681.1"/>
    <property type="molecule type" value="Genomic_DNA"/>
</dbReference>
<feature type="transmembrane region" description="Helical" evidence="1">
    <location>
        <begin position="55"/>
        <end position="76"/>
    </location>
</feature>
<dbReference type="AlphaFoldDB" id="A0A9X1BA38"/>
<evidence type="ECO:0000256" key="1">
    <source>
        <dbReference type="SAM" id="Phobius"/>
    </source>
</evidence>
<sequence length="86" mass="9239">MRNIIFIYLAASIIAITVLQFGGDPFAGLLLVLFALPWSLLVHSITGLLGFTSAALNLALLAIGVGINAAALYLLARWLRTRQSTR</sequence>
<reference evidence="2 3" key="1">
    <citation type="journal article" date="2020" name="Microorganisms">
        <title>Osmotic Adaptation and Compatible Solute Biosynthesis of Phototrophic Bacteria as Revealed from Genome Analyses.</title>
        <authorList>
            <person name="Imhoff J.F."/>
            <person name="Rahn T."/>
            <person name="Kunzel S."/>
            <person name="Keller A."/>
            <person name="Neulinger S.C."/>
        </authorList>
    </citation>
    <scope>NUCLEOTIDE SEQUENCE [LARGE SCALE GENOMIC DNA]</scope>
    <source>
        <strain evidence="2 3">DSM 21303</strain>
    </source>
</reference>
<protein>
    <submittedName>
        <fullName evidence="2">Uncharacterized protein</fullName>
    </submittedName>
</protein>
<keyword evidence="1" id="KW-0812">Transmembrane</keyword>
<evidence type="ECO:0000313" key="2">
    <source>
        <dbReference type="EMBL" id="MBK1645681.1"/>
    </source>
</evidence>
<organism evidence="2 3">
    <name type="scientific">Thiocapsa imhoffii</name>
    <dbReference type="NCBI Taxonomy" id="382777"/>
    <lineage>
        <taxon>Bacteria</taxon>
        <taxon>Pseudomonadati</taxon>
        <taxon>Pseudomonadota</taxon>
        <taxon>Gammaproteobacteria</taxon>
        <taxon>Chromatiales</taxon>
        <taxon>Chromatiaceae</taxon>
        <taxon>Thiocapsa</taxon>
    </lineage>
</organism>
<dbReference type="InterPro" id="IPR057702">
    <property type="entry name" value="DUF7942"/>
</dbReference>
<evidence type="ECO:0000313" key="3">
    <source>
        <dbReference type="Proteomes" id="UP001138802"/>
    </source>
</evidence>
<keyword evidence="1" id="KW-1133">Transmembrane helix</keyword>
<comment type="caution">
    <text evidence="2">The sequence shown here is derived from an EMBL/GenBank/DDBJ whole genome shotgun (WGS) entry which is preliminary data.</text>
</comment>
<accession>A0A9X1BA38</accession>
<keyword evidence="1" id="KW-0472">Membrane</keyword>
<proteinExistence type="predicted"/>
<gene>
    <name evidence="2" type="ORF">CKO25_13690</name>
</gene>
<keyword evidence="3" id="KW-1185">Reference proteome</keyword>
<dbReference type="Pfam" id="PF25637">
    <property type="entry name" value="DUF7942"/>
    <property type="match status" value="1"/>
</dbReference>
<dbReference type="Proteomes" id="UP001138802">
    <property type="component" value="Unassembled WGS sequence"/>
</dbReference>
<feature type="transmembrane region" description="Helical" evidence="1">
    <location>
        <begin position="6"/>
        <end position="22"/>
    </location>
</feature>
<feature type="transmembrane region" description="Helical" evidence="1">
    <location>
        <begin position="29"/>
        <end position="49"/>
    </location>
</feature>